<gene>
    <name evidence="1" type="ORF">GCM10008014_34580</name>
</gene>
<organism evidence="1 2">
    <name type="scientific">Paenibacillus silvae</name>
    <dbReference type="NCBI Taxonomy" id="1325358"/>
    <lineage>
        <taxon>Bacteria</taxon>
        <taxon>Bacillati</taxon>
        <taxon>Bacillota</taxon>
        <taxon>Bacilli</taxon>
        <taxon>Bacillales</taxon>
        <taxon>Paenibacillaceae</taxon>
        <taxon>Paenibacillus</taxon>
    </lineage>
</organism>
<reference evidence="2" key="1">
    <citation type="journal article" date="2019" name="Int. J. Syst. Evol. Microbiol.">
        <title>The Global Catalogue of Microorganisms (GCM) 10K type strain sequencing project: providing services to taxonomists for standard genome sequencing and annotation.</title>
        <authorList>
            <consortium name="The Broad Institute Genomics Platform"/>
            <consortium name="The Broad Institute Genome Sequencing Center for Infectious Disease"/>
            <person name="Wu L."/>
            <person name="Ma J."/>
        </authorList>
    </citation>
    <scope>NUCLEOTIDE SEQUENCE [LARGE SCALE GENOMIC DNA]</scope>
    <source>
        <strain evidence="2">CGMCC 1.12770</strain>
    </source>
</reference>
<evidence type="ECO:0008006" key="3">
    <source>
        <dbReference type="Google" id="ProtNLM"/>
    </source>
</evidence>
<dbReference type="EMBL" id="BMFU01000004">
    <property type="protein sequence ID" value="GGH60235.1"/>
    <property type="molecule type" value="Genomic_DNA"/>
</dbReference>
<proteinExistence type="predicted"/>
<keyword evidence="2" id="KW-1185">Reference proteome</keyword>
<accession>A0ABQ1ZH54</accession>
<name>A0ABQ1ZH54_9BACL</name>
<dbReference type="Proteomes" id="UP000652153">
    <property type="component" value="Unassembled WGS sequence"/>
</dbReference>
<protein>
    <recommendedName>
        <fullName evidence="3">Transposase DDE domain-containing protein</fullName>
    </recommendedName>
</protein>
<evidence type="ECO:0000313" key="1">
    <source>
        <dbReference type="EMBL" id="GGH60235.1"/>
    </source>
</evidence>
<sequence length="89" mass="10316">MRLGSWMCPAESASLQLQLPPRIEFNFRQTKDTCPHRESRVVGCSGLPGLLDTQLIEKKIHMNLFYDITLINNKFCEKSKITLKVFIYL</sequence>
<evidence type="ECO:0000313" key="2">
    <source>
        <dbReference type="Proteomes" id="UP000652153"/>
    </source>
</evidence>
<comment type="caution">
    <text evidence="1">The sequence shown here is derived from an EMBL/GenBank/DDBJ whole genome shotgun (WGS) entry which is preliminary data.</text>
</comment>